<name>M8C5E0_AEGTA</name>
<feature type="domain" description="CSC1/OSCA1-like 7TM region" evidence="8">
    <location>
        <begin position="354"/>
        <end position="620"/>
    </location>
</feature>
<reference evidence="11" key="1">
    <citation type="submission" date="2015-06" db="UniProtKB">
        <authorList>
            <consortium name="EnsemblPlants"/>
        </authorList>
    </citation>
    <scope>IDENTIFICATION</scope>
</reference>
<dbReference type="InterPro" id="IPR045122">
    <property type="entry name" value="Csc1-like"/>
</dbReference>
<dbReference type="InterPro" id="IPR032880">
    <property type="entry name" value="CSC1/OSCA1-like_N"/>
</dbReference>
<evidence type="ECO:0000256" key="4">
    <source>
        <dbReference type="ARBA" id="ARBA00022692"/>
    </source>
</evidence>
<dbReference type="InterPro" id="IPR027815">
    <property type="entry name" value="CSC1/OSCA1-like_cyt"/>
</dbReference>
<evidence type="ECO:0000259" key="8">
    <source>
        <dbReference type="Pfam" id="PF02714"/>
    </source>
</evidence>
<dbReference type="PANTHER" id="PTHR13018">
    <property type="entry name" value="PROBABLE MEMBRANE PROTEIN DUF221-RELATED"/>
    <property type="match status" value="1"/>
</dbReference>
<organism evidence="11">
    <name type="scientific">Aegilops tauschii</name>
    <name type="common">Tausch's goatgrass</name>
    <name type="synonym">Aegilops squarrosa</name>
    <dbReference type="NCBI Taxonomy" id="37682"/>
    <lineage>
        <taxon>Eukaryota</taxon>
        <taxon>Viridiplantae</taxon>
        <taxon>Streptophyta</taxon>
        <taxon>Embryophyta</taxon>
        <taxon>Tracheophyta</taxon>
        <taxon>Spermatophyta</taxon>
        <taxon>Magnoliopsida</taxon>
        <taxon>Liliopsida</taxon>
        <taxon>Poales</taxon>
        <taxon>Poaceae</taxon>
        <taxon>BOP clade</taxon>
        <taxon>Pooideae</taxon>
        <taxon>Triticodae</taxon>
        <taxon>Triticeae</taxon>
        <taxon>Triticinae</taxon>
        <taxon>Aegilops</taxon>
    </lineage>
</organism>
<comment type="subcellular location">
    <subcellularLocation>
        <location evidence="1">Membrane</location>
        <topology evidence="1">Multi-pass membrane protein</topology>
    </subcellularLocation>
</comment>
<feature type="domain" description="CSC1/OSCA1-like N-terminal transmembrane" evidence="9">
    <location>
        <begin position="5"/>
        <end position="165"/>
    </location>
</feature>
<dbReference type="Pfam" id="PF13967">
    <property type="entry name" value="RSN1_TM"/>
    <property type="match status" value="1"/>
</dbReference>
<evidence type="ECO:0000256" key="3">
    <source>
        <dbReference type="ARBA" id="ARBA00022448"/>
    </source>
</evidence>
<protein>
    <submittedName>
        <fullName evidence="11">Putative membrane protein</fullName>
    </submittedName>
</protein>
<comment type="similarity">
    <text evidence="2">Belongs to the CSC1 (TC 1.A.17) family.</text>
</comment>
<keyword evidence="4" id="KW-0812">Transmembrane</keyword>
<dbReference type="GO" id="GO:0005227">
    <property type="term" value="F:calcium-activated cation channel activity"/>
    <property type="evidence" value="ECO:0007669"/>
    <property type="project" value="InterPro"/>
</dbReference>
<proteinExistence type="inferred from homology"/>
<dbReference type="Pfam" id="PF14703">
    <property type="entry name" value="PHM7_cyt"/>
    <property type="match status" value="1"/>
</dbReference>
<evidence type="ECO:0000313" key="11">
    <source>
        <dbReference type="EnsemblPlants" id="EMT10348"/>
    </source>
</evidence>
<keyword evidence="5" id="KW-1133">Transmembrane helix</keyword>
<keyword evidence="6" id="KW-0472">Membrane</keyword>
<dbReference type="InterPro" id="IPR003864">
    <property type="entry name" value="CSC1/OSCA1-like_7TM"/>
</dbReference>
<dbReference type="AlphaFoldDB" id="M8C5E0"/>
<dbReference type="PANTHER" id="PTHR13018:SF117">
    <property type="entry name" value="CSC1-LIKE PROTEIN RXW8"/>
    <property type="match status" value="1"/>
</dbReference>
<sequence>MKVGALLTSAGINIGLCILFLSFYSVLRKQPQNVKVYFGRRIAEQHKRLRGAFILERFVPSPSWIVRSLQCTEDEIVSTAGLDAVVFNRVLVFSIRIFSLAAILCLFGVLPLNYFGQDMQHEQIPSASLETFTIGNMKEKSIWLWVHCVVLYIISGVACFLLYMEYKHIARLRLLHLVRTTTNRSQFTVLVRGIPKSTHESFNSAVESFFTSYHAPSYLSHQVVYKVGKLQKIVTGAKKVYRKFKHFKGTTVDQTCRSVTYRCCLCGVSSNSFQLLPTEEQEREKPCVKNSNLNLPAEECAAAFVFFKTRYAALIVSKILQTSNPMKWVTSLAPEPKDMYWSNLWLPYKQLWIRRIATLLGSIVFMFIFLVPVTFIQGLTQLEQLQQRLPFLKGLLKGKIMTQLVTGYLPSVILQIFLYTVPPTMMMFATLEGPISHSERKKSACCKVLYFTIWNVFFVNVLSGSAINQLNALSRPKDIPMELARAIPLQATFFTTYVLTSGWASLSSEVMQLFGLIWNFVRKYILRMKEDSDFILSFPYHTELPKVLLFGLLGFTCSVLAPLILPFLLLYFFLAYIVYRNQFINVYCTRYDTGGLYWPIAYNATIFSLVLTQIICLGVFGLKESPVAAGFTVPLIIITLLFNQYCRMRLLPLFGTFPAQVLIDMDREDEQSGRMDEIHEGLHAAYCQSTDTESADDISLERVQAISTTDEDGSGSSGEPRGKESVGQPVSDLSHPTLKGLPVERLRRAVRSLGFMIRLQKRGVSAPFLAMMHGPLNCLPRLCCIVTSVKEVVVKESGPSMSTCAFVLFDCYVPVALG</sequence>
<dbReference type="EnsemblPlants" id="EMT10348">
    <property type="protein sequence ID" value="EMT10348"/>
    <property type="gene ID" value="F775_16853"/>
</dbReference>
<dbReference type="Pfam" id="PF02714">
    <property type="entry name" value="RSN1_7TM"/>
    <property type="match status" value="1"/>
</dbReference>
<feature type="domain" description="CSC1/OSCA1-like cytosolic" evidence="10">
    <location>
        <begin position="186"/>
        <end position="343"/>
    </location>
</feature>
<dbReference type="GO" id="GO:0005886">
    <property type="term" value="C:plasma membrane"/>
    <property type="evidence" value="ECO:0007669"/>
    <property type="project" value="TreeGrafter"/>
</dbReference>
<evidence type="ECO:0000256" key="7">
    <source>
        <dbReference type="ARBA" id="ARBA00023303"/>
    </source>
</evidence>
<evidence type="ECO:0000256" key="2">
    <source>
        <dbReference type="ARBA" id="ARBA00007779"/>
    </source>
</evidence>
<evidence type="ECO:0000259" key="10">
    <source>
        <dbReference type="Pfam" id="PF14703"/>
    </source>
</evidence>
<evidence type="ECO:0000259" key="9">
    <source>
        <dbReference type="Pfam" id="PF13967"/>
    </source>
</evidence>
<evidence type="ECO:0000256" key="6">
    <source>
        <dbReference type="ARBA" id="ARBA00023136"/>
    </source>
</evidence>
<keyword evidence="7" id="KW-0407">Ion channel</keyword>
<accession>M8C5E0</accession>
<keyword evidence="7" id="KW-0406">Ion transport</keyword>
<keyword evidence="3" id="KW-0813">Transport</keyword>
<evidence type="ECO:0000256" key="5">
    <source>
        <dbReference type="ARBA" id="ARBA00022989"/>
    </source>
</evidence>
<evidence type="ECO:0000256" key="1">
    <source>
        <dbReference type="ARBA" id="ARBA00004141"/>
    </source>
</evidence>